<reference evidence="1 2" key="1">
    <citation type="submission" date="2024-08" db="EMBL/GenBank/DDBJ databases">
        <title>Tateyamaria sp. nov., isolated from marine algae.</title>
        <authorList>
            <person name="Choi B.J."/>
            <person name="Kim J.M."/>
            <person name="Lee J.K."/>
            <person name="Choi D.G."/>
            <person name="Bayburt H."/>
            <person name="Baek J.H."/>
            <person name="Han D.M."/>
            <person name="Jeon C.O."/>
        </authorList>
    </citation>
    <scope>NUCLEOTIDE SEQUENCE [LARGE SCALE GENOMIC DNA]</scope>
    <source>
        <strain evidence="1 2">KMU-156</strain>
    </source>
</reference>
<dbReference type="Proteomes" id="UP001627408">
    <property type="component" value="Unassembled WGS sequence"/>
</dbReference>
<dbReference type="EMBL" id="JBHDIY010000002">
    <property type="protein sequence ID" value="MFL4470386.1"/>
    <property type="molecule type" value="Genomic_DNA"/>
</dbReference>
<name>A0ABW8UTE7_9RHOB</name>
<evidence type="ECO:0000313" key="1">
    <source>
        <dbReference type="EMBL" id="MFL4470386.1"/>
    </source>
</evidence>
<accession>A0ABW8UTE7</accession>
<keyword evidence="2" id="KW-1185">Reference proteome</keyword>
<sequence length="60" mass="6428">MEATKIASYANALYAAHGDKAEAEAAQRANAALKEQKTGEAEAWQAVRGSIRRLRGPNQS</sequence>
<proteinExistence type="predicted"/>
<gene>
    <name evidence="1" type="ORF">ACERZ8_11045</name>
</gene>
<protein>
    <submittedName>
        <fullName evidence="1">Uncharacterized protein</fullName>
    </submittedName>
</protein>
<dbReference type="RefSeq" id="WP_407592243.1">
    <property type="nucleotide sequence ID" value="NZ_JBHDIY010000002.1"/>
</dbReference>
<evidence type="ECO:0000313" key="2">
    <source>
        <dbReference type="Proteomes" id="UP001627408"/>
    </source>
</evidence>
<organism evidence="1 2">
    <name type="scientific">Tateyamaria armeniaca</name>
    <dbReference type="NCBI Taxonomy" id="2518930"/>
    <lineage>
        <taxon>Bacteria</taxon>
        <taxon>Pseudomonadati</taxon>
        <taxon>Pseudomonadota</taxon>
        <taxon>Alphaproteobacteria</taxon>
        <taxon>Rhodobacterales</taxon>
        <taxon>Roseobacteraceae</taxon>
        <taxon>Tateyamaria</taxon>
    </lineage>
</organism>
<comment type="caution">
    <text evidence="1">The sequence shown here is derived from an EMBL/GenBank/DDBJ whole genome shotgun (WGS) entry which is preliminary data.</text>
</comment>